<reference evidence="1 2" key="1">
    <citation type="journal article" date="2017" name="Int. J. Syst. Evol. Microbiol.">
        <title>Mucilaginibacterpsychrotolerans sp. nov., isolated from peatlands.</title>
        <authorList>
            <person name="Deng Y."/>
            <person name="Shen L."/>
            <person name="Xu B."/>
            <person name="Liu Y."/>
            <person name="Gu Z."/>
            <person name="Liu H."/>
            <person name="Zhou Y."/>
        </authorList>
    </citation>
    <scope>NUCLEOTIDE SEQUENCE [LARGE SCALE GENOMIC DNA]</scope>
    <source>
        <strain evidence="1 2">NH7-4</strain>
    </source>
</reference>
<evidence type="ECO:0000313" key="2">
    <source>
        <dbReference type="Proteomes" id="UP000297540"/>
    </source>
</evidence>
<protein>
    <submittedName>
        <fullName evidence="1">Uncharacterized protein</fullName>
    </submittedName>
</protein>
<comment type="caution">
    <text evidence="1">The sequence shown here is derived from an EMBL/GenBank/DDBJ whole genome shotgun (WGS) entry which is preliminary data.</text>
</comment>
<proteinExistence type="predicted"/>
<gene>
    <name evidence="1" type="ORF">E2R66_25130</name>
</gene>
<dbReference type="AlphaFoldDB" id="A0A4Y8S4F4"/>
<sequence length="177" mass="20534">MKKLIYIFIPICFLCIKCAAQTKLMPGIIKGKRETFSVQRIERKFSDSPREIIVTNKRNKYDNGLPVPKEPNFIRMNPKDIHLDTIEIRKVVYRVMADKINILKQNKEKISIGMVFKPSGSVVDIWFTLNENTLITATEMERLDNELRTSIIARFTGKQYLKYEAIPGNIIPPVTFQ</sequence>
<name>A0A4Y8S4F4_9SPHI</name>
<accession>A0A4Y8S4F4</accession>
<keyword evidence="2" id="KW-1185">Reference proteome</keyword>
<dbReference type="RefSeq" id="WP_133236133.1">
    <property type="nucleotide sequence ID" value="NZ_SOZE01000042.1"/>
</dbReference>
<organism evidence="1 2">
    <name type="scientific">Mucilaginibacter psychrotolerans</name>
    <dbReference type="NCBI Taxonomy" id="1524096"/>
    <lineage>
        <taxon>Bacteria</taxon>
        <taxon>Pseudomonadati</taxon>
        <taxon>Bacteroidota</taxon>
        <taxon>Sphingobacteriia</taxon>
        <taxon>Sphingobacteriales</taxon>
        <taxon>Sphingobacteriaceae</taxon>
        <taxon>Mucilaginibacter</taxon>
    </lineage>
</organism>
<evidence type="ECO:0000313" key="1">
    <source>
        <dbReference type="EMBL" id="TFF33561.1"/>
    </source>
</evidence>
<dbReference type="EMBL" id="SOZE01000042">
    <property type="protein sequence ID" value="TFF33561.1"/>
    <property type="molecule type" value="Genomic_DNA"/>
</dbReference>
<dbReference type="Proteomes" id="UP000297540">
    <property type="component" value="Unassembled WGS sequence"/>
</dbReference>